<comment type="pathway">
    <text evidence="4">Lipid metabolism.</text>
</comment>
<evidence type="ECO:0000256" key="13">
    <source>
        <dbReference type="ARBA" id="ARBA00022989"/>
    </source>
</evidence>
<evidence type="ECO:0000256" key="4">
    <source>
        <dbReference type="ARBA" id="ARBA00005189"/>
    </source>
</evidence>
<keyword evidence="9" id="KW-0444">Lipid biosynthesis</keyword>
<evidence type="ECO:0000256" key="12">
    <source>
        <dbReference type="ARBA" id="ARBA00022695"/>
    </source>
</evidence>
<feature type="transmembrane region" description="Helical" evidence="24">
    <location>
        <begin position="108"/>
        <end position="129"/>
    </location>
</feature>
<feature type="transmembrane region" description="Helical" evidence="24">
    <location>
        <begin position="150"/>
        <end position="167"/>
    </location>
</feature>
<dbReference type="EMBL" id="DSYQ01000002">
    <property type="protein sequence ID" value="HGT70735.1"/>
    <property type="molecule type" value="Genomic_DNA"/>
</dbReference>
<evidence type="ECO:0000256" key="19">
    <source>
        <dbReference type="ARBA" id="ARBA00031825"/>
    </source>
</evidence>
<keyword evidence="15 24" id="KW-0472">Membrane</keyword>
<evidence type="ECO:0000256" key="8">
    <source>
        <dbReference type="ARBA" id="ARBA00022475"/>
    </source>
</evidence>
<keyword evidence="12" id="KW-0548">Nucleotidyltransferase</keyword>
<evidence type="ECO:0000256" key="2">
    <source>
        <dbReference type="ARBA" id="ARBA00004651"/>
    </source>
</evidence>
<dbReference type="PANTHER" id="PTHR46382:SF1">
    <property type="entry name" value="PHOSPHATIDATE CYTIDYLYLTRANSFERASE"/>
    <property type="match status" value="1"/>
</dbReference>
<comment type="similarity">
    <text evidence="5">Belongs to the CDS family.</text>
</comment>
<accession>A0A7C4R2U1</accession>
<evidence type="ECO:0000256" key="18">
    <source>
        <dbReference type="ARBA" id="ARBA00029893"/>
    </source>
</evidence>
<comment type="catalytic activity">
    <reaction evidence="1">
        <text>a 1,2-diacyl-sn-glycero-3-phosphate + CTP + H(+) = a CDP-1,2-diacyl-sn-glycerol + diphosphate</text>
        <dbReference type="Rhea" id="RHEA:16229"/>
        <dbReference type="ChEBI" id="CHEBI:15378"/>
        <dbReference type="ChEBI" id="CHEBI:33019"/>
        <dbReference type="ChEBI" id="CHEBI:37563"/>
        <dbReference type="ChEBI" id="CHEBI:58332"/>
        <dbReference type="ChEBI" id="CHEBI:58608"/>
        <dbReference type="EC" id="2.7.7.41"/>
    </reaction>
</comment>
<dbReference type="EC" id="2.7.7.41" evidence="6"/>
<evidence type="ECO:0000256" key="7">
    <source>
        <dbReference type="ARBA" id="ARBA00019373"/>
    </source>
</evidence>
<dbReference type="PANTHER" id="PTHR46382">
    <property type="entry name" value="PHOSPHATIDATE CYTIDYLYLTRANSFERASE"/>
    <property type="match status" value="1"/>
</dbReference>
<evidence type="ECO:0000256" key="11">
    <source>
        <dbReference type="ARBA" id="ARBA00022692"/>
    </source>
</evidence>
<keyword evidence="14" id="KW-0443">Lipid metabolism</keyword>
<evidence type="ECO:0000256" key="5">
    <source>
        <dbReference type="ARBA" id="ARBA00010185"/>
    </source>
</evidence>
<reference evidence="25" key="1">
    <citation type="journal article" date="2020" name="mSystems">
        <title>Genome- and Community-Level Interaction Insights into Carbon Utilization and Element Cycling Functions of Hydrothermarchaeota in Hydrothermal Sediment.</title>
        <authorList>
            <person name="Zhou Z."/>
            <person name="Liu Y."/>
            <person name="Xu W."/>
            <person name="Pan J."/>
            <person name="Luo Z.H."/>
            <person name="Li M."/>
        </authorList>
    </citation>
    <scope>NUCLEOTIDE SEQUENCE [LARGE SCALE GENOMIC DNA]</scope>
    <source>
        <strain evidence="25">SpSt-579</strain>
    </source>
</reference>
<evidence type="ECO:0000256" key="9">
    <source>
        <dbReference type="ARBA" id="ARBA00022516"/>
    </source>
</evidence>
<comment type="subcellular location">
    <subcellularLocation>
        <location evidence="2">Cell membrane</location>
        <topology evidence="2">Multi-pass membrane protein</topology>
    </subcellularLocation>
</comment>
<dbReference type="GO" id="GO:0005886">
    <property type="term" value="C:plasma membrane"/>
    <property type="evidence" value="ECO:0007669"/>
    <property type="project" value="UniProtKB-SubCell"/>
</dbReference>
<dbReference type="GO" id="GO:0016024">
    <property type="term" value="P:CDP-diacylglycerol biosynthetic process"/>
    <property type="evidence" value="ECO:0007669"/>
    <property type="project" value="TreeGrafter"/>
</dbReference>
<gene>
    <name evidence="25" type="ORF">ENT43_00560</name>
</gene>
<feature type="transmembrane region" description="Helical" evidence="24">
    <location>
        <begin position="44"/>
        <end position="63"/>
    </location>
</feature>
<evidence type="ECO:0000256" key="16">
    <source>
        <dbReference type="ARBA" id="ARBA00023209"/>
    </source>
</evidence>
<evidence type="ECO:0000256" key="22">
    <source>
        <dbReference type="ARBA" id="ARBA00032743"/>
    </source>
</evidence>
<evidence type="ECO:0000256" key="24">
    <source>
        <dbReference type="SAM" id="Phobius"/>
    </source>
</evidence>
<feature type="transmembrane region" description="Helical" evidence="24">
    <location>
        <begin position="173"/>
        <end position="195"/>
    </location>
</feature>
<evidence type="ECO:0000256" key="14">
    <source>
        <dbReference type="ARBA" id="ARBA00023098"/>
    </source>
</evidence>
<evidence type="ECO:0000256" key="21">
    <source>
        <dbReference type="ARBA" id="ARBA00032396"/>
    </source>
</evidence>
<sequence>MNFYPIRVNIFPKEETSYSIISKITLGIILATCLYFSIQNYKYFATSIWLNIFGIGAATEWFFNIGPKLDRFYRFRHNHCTFAGSFIIFACLNTTSTILHQIGYQWAIFIAGVCYIPDAGAYLIGNLIIKPLKLKTTMINPASPKKSWEALLGSIPISLFFNLYFIYPQMPKTFLIGFWGAFLVVFVGVFVGAFGDMFESWTKRKAGVKESSILLGPMGGFLDRIDSLLSVSIIFIIAFYLF</sequence>
<evidence type="ECO:0000256" key="23">
    <source>
        <dbReference type="ARBA" id="ARBA00033406"/>
    </source>
</evidence>
<evidence type="ECO:0000256" key="10">
    <source>
        <dbReference type="ARBA" id="ARBA00022679"/>
    </source>
</evidence>
<comment type="caution">
    <text evidence="25">The sequence shown here is derived from an EMBL/GenBank/DDBJ whole genome shotgun (WGS) entry which is preliminary data.</text>
</comment>
<feature type="transmembrane region" description="Helical" evidence="24">
    <location>
        <begin position="83"/>
        <end position="102"/>
    </location>
</feature>
<dbReference type="AlphaFoldDB" id="A0A7C4R2U1"/>
<proteinExistence type="inferred from homology"/>
<evidence type="ECO:0000256" key="15">
    <source>
        <dbReference type="ARBA" id="ARBA00023136"/>
    </source>
</evidence>
<keyword evidence="8" id="KW-1003">Cell membrane</keyword>
<evidence type="ECO:0000256" key="6">
    <source>
        <dbReference type="ARBA" id="ARBA00012487"/>
    </source>
</evidence>
<evidence type="ECO:0000256" key="20">
    <source>
        <dbReference type="ARBA" id="ARBA00032253"/>
    </source>
</evidence>
<evidence type="ECO:0000313" key="25">
    <source>
        <dbReference type="EMBL" id="HGT70735.1"/>
    </source>
</evidence>
<evidence type="ECO:0000256" key="3">
    <source>
        <dbReference type="ARBA" id="ARBA00005119"/>
    </source>
</evidence>
<protein>
    <recommendedName>
        <fullName evidence="7">Phosphatidate cytidylyltransferase</fullName>
        <ecNumber evidence="6">2.7.7.41</ecNumber>
    </recommendedName>
    <alternativeName>
        <fullName evidence="20">CDP-DAG synthase</fullName>
    </alternativeName>
    <alternativeName>
        <fullName evidence="22">CDP-DG synthase</fullName>
    </alternativeName>
    <alternativeName>
        <fullName evidence="18">CDP-diacylglycerol synthase</fullName>
    </alternativeName>
    <alternativeName>
        <fullName evidence="21">CDP-diglyceride pyrophosphorylase</fullName>
    </alternativeName>
    <alternativeName>
        <fullName evidence="23">CDP-diglyceride synthase</fullName>
    </alternativeName>
    <alternativeName>
        <fullName evidence="19">CTP:phosphatidate cytidylyltransferase</fullName>
    </alternativeName>
</protein>
<keyword evidence="16" id="KW-0594">Phospholipid biosynthesis</keyword>
<feature type="transmembrane region" description="Helical" evidence="24">
    <location>
        <begin position="20"/>
        <end position="38"/>
    </location>
</feature>
<keyword evidence="13 24" id="KW-1133">Transmembrane helix</keyword>
<keyword evidence="10" id="KW-0808">Transferase</keyword>
<evidence type="ECO:0000256" key="17">
    <source>
        <dbReference type="ARBA" id="ARBA00023264"/>
    </source>
</evidence>
<keyword evidence="17" id="KW-1208">Phospholipid metabolism</keyword>
<evidence type="ECO:0000256" key="1">
    <source>
        <dbReference type="ARBA" id="ARBA00001698"/>
    </source>
</evidence>
<name>A0A7C4R2U1_UNCC3</name>
<dbReference type="Pfam" id="PF01148">
    <property type="entry name" value="CTP_transf_1"/>
    <property type="match status" value="1"/>
</dbReference>
<organism evidence="25">
    <name type="scientific">candidate division CPR3 bacterium</name>
    <dbReference type="NCBI Taxonomy" id="2268181"/>
    <lineage>
        <taxon>Bacteria</taxon>
        <taxon>Bacteria division CPR3</taxon>
    </lineage>
</organism>
<keyword evidence="11 24" id="KW-0812">Transmembrane</keyword>
<comment type="pathway">
    <text evidence="3">Phospholipid metabolism; CDP-diacylglycerol biosynthesis; CDP-diacylglycerol from sn-glycerol 3-phosphate: step 3/3.</text>
</comment>
<dbReference type="GO" id="GO:0004605">
    <property type="term" value="F:phosphatidate cytidylyltransferase activity"/>
    <property type="evidence" value="ECO:0007669"/>
    <property type="project" value="UniProtKB-EC"/>
</dbReference>